<dbReference type="RefSeq" id="WP_327774370.1">
    <property type="nucleotide sequence ID" value="NZ_JAYXUG010000003.1"/>
</dbReference>
<evidence type="ECO:0000313" key="3">
    <source>
        <dbReference type="Proteomes" id="UP001306119"/>
    </source>
</evidence>
<protein>
    <submittedName>
        <fullName evidence="2">P-loop NTPase fold protein</fullName>
    </submittedName>
</protein>
<name>A0ABU6L4Q9_9GAMM</name>
<comment type="caution">
    <text evidence="2">The sequence shown here is derived from an EMBL/GenBank/DDBJ whole genome shotgun (WGS) entry which is preliminary data.</text>
</comment>
<dbReference type="InterPro" id="IPR011646">
    <property type="entry name" value="KAP_P-loop"/>
</dbReference>
<dbReference type="Pfam" id="PF07693">
    <property type="entry name" value="KAP_NTPase"/>
    <property type="match status" value="1"/>
</dbReference>
<evidence type="ECO:0000259" key="1">
    <source>
        <dbReference type="Pfam" id="PF07693"/>
    </source>
</evidence>
<dbReference type="EMBL" id="JAYXUG010000003">
    <property type="protein sequence ID" value="MEC6831254.1"/>
    <property type="molecule type" value="Genomic_DNA"/>
</dbReference>
<reference evidence="2 3" key="1">
    <citation type="submission" date="2024-01" db="EMBL/GenBank/DDBJ databases">
        <title>Active colonisers of the gastrointestinal tract of Atlantic salmon farmed in a warm water region.</title>
        <authorList>
            <person name="Bowman J.P."/>
        </authorList>
    </citation>
    <scope>NUCLEOTIDE SEQUENCE [LARGE SCALE GENOMIC DNA]</scope>
    <source>
        <strain evidence="2 3">S3MW1</strain>
    </source>
</reference>
<proteinExistence type="predicted"/>
<gene>
    <name evidence="2" type="ORF">VXS06_05670</name>
</gene>
<dbReference type="Gene3D" id="3.40.50.300">
    <property type="entry name" value="P-loop containing nucleotide triphosphate hydrolases"/>
    <property type="match status" value="1"/>
</dbReference>
<sequence>MKQIVQIMELLNDHSFPQVVLLDGVWGSGKTHFIKHKLISKFKEELTPNVYFFSLYGISSIEDFRDKIISLSMTEQEEASVFAKYISKAVDGAATNLGERGIGAVINGVAGAYKYKLYGELDNCVLILDDLERIADEKIIKNILGECLNLAESKNIKVLVVANEEKLTCKDDVEKVFADKYKFNFTHEEVVTILREAYADLDQHLINELLLNITSINSKNIRVLKRAVTKFIRVKNEIEKIDNVILDQALSKVLSDIIRICYAKYECGFSKEKIIDAIETSVIRSLKAEEQEEIKNQDYEKLDSIFSNSLYGVNDKLMSYCCDGLFEFENIKEELNLPMKQTLLDAMKSPWVQNQLTEEDFNKGKGLLEEFIHLAVDVDVDVDVEIYDWFVICDTYIYMLDNKIIDSSHYSKEQLIEICRNVDISRFIVSVESEDIIRDYRKDFYDQDVSNMFFTKKELLDALGKKNRNSSFSQRFIQSWDNVKNEAHQNLMHTPIYQDIDVEEIKTALLSWSNEEVYQFVRFNLHRYRFSNIQDFFTLEIESLKAMCNMLEELSIELGFGLKVASISKLTSCFNDAYRLMETNLGHSHLDTGDKL</sequence>
<dbReference type="InterPro" id="IPR027417">
    <property type="entry name" value="P-loop_NTPase"/>
</dbReference>
<feature type="domain" description="KAP NTPase" evidence="1">
    <location>
        <begin position="4"/>
        <end position="53"/>
    </location>
</feature>
<keyword evidence="3" id="KW-1185">Reference proteome</keyword>
<organism evidence="2 3">
    <name type="scientific">Photobacterium toruni</name>
    <dbReference type="NCBI Taxonomy" id="1935446"/>
    <lineage>
        <taxon>Bacteria</taxon>
        <taxon>Pseudomonadati</taxon>
        <taxon>Pseudomonadota</taxon>
        <taxon>Gammaproteobacteria</taxon>
        <taxon>Vibrionales</taxon>
        <taxon>Vibrionaceae</taxon>
        <taxon>Photobacterium</taxon>
    </lineage>
</organism>
<accession>A0ABU6L4Q9</accession>
<evidence type="ECO:0000313" key="2">
    <source>
        <dbReference type="EMBL" id="MEC6831254.1"/>
    </source>
</evidence>
<dbReference type="Proteomes" id="UP001306119">
    <property type="component" value="Unassembled WGS sequence"/>
</dbReference>
<dbReference type="SUPFAM" id="SSF52540">
    <property type="entry name" value="P-loop containing nucleoside triphosphate hydrolases"/>
    <property type="match status" value="1"/>
</dbReference>